<dbReference type="InterPro" id="IPR011576">
    <property type="entry name" value="Pyridox_Oxase_N"/>
</dbReference>
<evidence type="ECO:0000313" key="4">
    <source>
        <dbReference type="Proteomes" id="UP001203880"/>
    </source>
</evidence>
<reference evidence="3" key="1">
    <citation type="submission" date="2022-05" db="EMBL/GenBank/DDBJ databases">
        <authorList>
            <person name="Park J.-S."/>
        </authorList>
    </citation>
    <scope>NUCLEOTIDE SEQUENCE</scope>
    <source>
        <strain evidence="3">2012CJ41-6</strain>
    </source>
</reference>
<evidence type="ECO:0000259" key="2">
    <source>
        <dbReference type="Pfam" id="PF01243"/>
    </source>
</evidence>
<sequence>MPRAFSERTFTPAVRAHQERMGSARTYAKFIEGGPQQGHLIGDAEKAFVEARDGFYQATVSETGWPYVQFRGGPEGFLKVLGPTTIGYADFSGNRQYISRGNLDGNNRIAMILMDYAIKRRLKILGRVEFTEGAAAAASLFPDGADATAERAAIIHIEALDWNCPSHITPRFTEAQLQPQLQRIGAEMEQLRAENAALKQALAQQGNTD</sequence>
<dbReference type="InterPro" id="IPR012349">
    <property type="entry name" value="Split_barrel_FMN-bd"/>
</dbReference>
<feature type="coiled-coil region" evidence="1">
    <location>
        <begin position="181"/>
        <end position="208"/>
    </location>
</feature>
<dbReference type="Gene3D" id="2.30.110.10">
    <property type="entry name" value="Electron Transport, Fmn-binding Protein, Chain A"/>
    <property type="match status" value="1"/>
</dbReference>
<dbReference type="PANTHER" id="PTHR42815:SF2">
    <property type="entry name" value="FAD-BINDING, PUTATIVE (AFU_ORTHOLOGUE AFUA_6G07600)-RELATED"/>
    <property type="match status" value="1"/>
</dbReference>
<dbReference type="SUPFAM" id="SSF50475">
    <property type="entry name" value="FMN-binding split barrel"/>
    <property type="match status" value="1"/>
</dbReference>
<organism evidence="3 4">
    <name type="scientific">Ruegeria spongiae</name>
    <dbReference type="NCBI Taxonomy" id="2942209"/>
    <lineage>
        <taxon>Bacteria</taxon>
        <taxon>Pseudomonadati</taxon>
        <taxon>Pseudomonadota</taxon>
        <taxon>Alphaproteobacteria</taxon>
        <taxon>Rhodobacterales</taxon>
        <taxon>Roseobacteraceae</taxon>
        <taxon>Ruegeria</taxon>
    </lineage>
</organism>
<comment type="caution">
    <text evidence="3">The sequence shown here is derived from an EMBL/GenBank/DDBJ whole genome shotgun (WGS) entry which is preliminary data.</text>
</comment>
<gene>
    <name evidence="3" type="ORF">M3P21_18245</name>
</gene>
<dbReference type="PANTHER" id="PTHR42815">
    <property type="entry name" value="FAD-BINDING, PUTATIVE (AFU_ORTHOLOGUE AFUA_6G07600)-RELATED"/>
    <property type="match status" value="1"/>
</dbReference>
<dbReference type="Proteomes" id="UP001203880">
    <property type="component" value="Unassembled WGS sequence"/>
</dbReference>
<dbReference type="RefSeq" id="WP_249712305.1">
    <property type="nucleotide sequence ID" value="NZ_JAMFMB010000029.1"/>
</dbReference>
<name>A0ABT0Q6G4_9RHOB</name>
<feature type="domain" description="Pyridoxamine 5'-phosphate oxidase N-terminal" evidence="2">
    <location>
        <begin position="43"/>
        <end position="141"/>
    </location>
</feature>
<keyword evidence="4" id="KW-1185">Reference proteome</keyword>
<dbReference type="Pfam" id="PF01243">
    <property type="entry name" value="PNPOx_N"/>
    <property type="match status" value="1"/>
</dbReference>
<accession>A0ABT0Q6G4</accession>
<keyword evidence="1" id="KW-0175">Coiled coil</keyword>
<protein>
    <submittedName>
        <fullName evidence="3">Pyridoxamine 5'-phosphate oxidase family protein</fullName>
    </submittedName>
</protein>
<proteinExistence type="predicted"/>
<evidence type="ECO:0000256" key="1">
    <source>
        <dbReference type="SAM" id="Coils"/>
    </source>
</evidence>
<dbReference type="EMBL" id="JAMFMB010000029">
    <property type="protein sequence ID" value="MCL6285474.1"/>
    <property type="molecule type" value="Genomic_DNA"/>
</dbReference>
<evidence type="ECO:0000313" key="3">
    <source>
        <dbReference type="EMBL" id="MCL6285474.1"/>
    </source>
</evidence>